<keyword evidence="3" id="KW-0378">Hydrolase</keyword>
<organism evidence="3 4">
    <name type="scientific">Pigmentiphaga litoralis</name>
    <dbReference type="NCBI Taxonomy" id="516702"/>
    <lineage>
        <taxon>Bacteria</taxon>
        <taxon>Pseudomonadati</taxon>
        <taxon>Pseudomonadota</taxon>
        <taxon>Betaproteobacteria</taxon>
        <taxon>Burkholderiales</taxon>
        <taxon>Alcaligenaceae</taxon>
        <taxon>Pigmentiphaga</taxon>
    </lineage>
</organism>
<dbReference type="RefSeq" id="WP_179588239.1">
    <property type="nucleotide sequence ID" value="NZ_JACBYR010000001.1"/>
</dbReference>
<dbReference type="PANTHER" id="PTHR42824">
    <property type="entry name" value="GLUTAMINE AMIDOTRANSFERASE"/>
    <property type="match status" value="1"/>
</dbReference>
<evidence type="ECO:0000313" key="3">
    <source>
        <dbReference type="EMBL" id="NYE84566.1"/>
    </source>
</evidence>
<dbReference type="InterPro" id="IPR026869">
    <property type="entry name" value="EgtC-like"/>
</dbReference>
<evidence type="ECO:0000313" key="4">
    <source>
        <dbReference type="Proteomes" id="UP000542125"/>
    </source>
</evidence>
<feature type="domain" description="Glutamine amidotransferase type-2" evidence="2">
    <location>
        <begin position="2"/>
        <end position="253"/>
    </location>
</feature>
<reference evidence="3 4" key="1">
    <citation type="submission" date="2020-07" db="EMBL/GenBank/DDBJ databases">
        <title>Genomic Encyclopedia of Type Strains, Phase IV (KMG-V): Genome sequencing to study the core and pangenomes of soil and plant-associated prokaryotes.</title>
        <authorList>
            <person name="Whitman W."/>
        </authorList>
    </citation>
    <scope>NUCLEOTIDE SEQUENCE [LARGE SCALE GENOMIC DNA]</scope>
    <source>
        <strain evidence="3 4">SAS40</strain>
    </source>
</reference>
<dbReference type="GO" id="GO:0016787">
    <property type="term" value="F:hydrolase activity"/>
    <property type="evidence" value="ECO:0007669"/>
    <property type="project" value="UniProtKB-KW"/>
</dbReference>
<comment type="caution">
    <text evidence="3">The sequence shown here is derived from an EMBL/GenBank/DDBJ whole genome shotgun (WGS) entry which is preliminary data.</text>
</comment>
<dbReference type="PROSITE" id="PS51278">
    <property type="entry name" value="GATASE_TYPE_2"/>
    <property type="match status" value="1"/>
</dbReference>
<keyword evidence="4" id="KW-1185">Reference proteome</keyword>
<name>A0A7Y9IWV1_9BURK</name>
<sequence length="253" mass="28215">MCQLLGMNCNTPTDIVFSFTGFAYRAGRTGEHIDGWGIAFFEGRAVRHFVDHQAALVSPIADLIRRYPIKSTNVIAHIRKATVGSVILENCHPFIREMWGRYWVFAHNGDLKAYEPVLDGPYQPVGSTDSERAFCWILQSLRARFAERPSRDVLAEALRGLCADIATHGTFNMMLSDGTELYAHCSTRLHYLVRQHPFATASLSDDEVTVNFAEVTTPDDRVAVIVTEPLTANETWLPFAPGELKVFVDGAPV</sequence>
<keyword evidence="1 3" id="KW-0315">Glutamine amidotransferase</keyword>
<dbReference type="InterPro" id="IPR029055">
    <property type="entry name" value="Ntn_hydrolases_N"/>
</dbReference>
<dbReference type="InterPro" id="IPR017932">
    <property type="entry name" value="GATase_2_dom"/>
</dbReference>
<dbReference type="EMBL" id="JACBYR010000001">
    <property type="protein sequence ID" value="NYE84566.1"/>
    <property type="molecule type" value="Genomic_DNA"/>
</dbReference>
<accession>A0A7Y9IWV1</accession>
<dbReference type="GO" id="GO:0016740">
    <property type="term" value="F:transferase activity"/>
    <property type="evidence" value="ECO:0007669"/>
    <property type="project" value="UniProtKB-KW"/>
</dbReference>
<dbReference type="Gene3D" id="3.60.20.10">
    <property type="entry name" value="Glutamine Phosphoribosylpyrophosphate, subunit 1, domain 1"/>
    <property type="match status" value="1"/>
</dbReference>
<dbReference type="Proteomes" id="UP000542125">
    <property type="component" value="Unassembled WGS sequence"/>
</dbReference>
<gene>
    <name evidence="3" type="ORF">FHW18_003837</name>
</gene>
<dbReference type="CDD" id="cd01908">
    <property type="entry name" value="YafJ"/>
    <property type="match status" value="1"/>
</dbReference>
<protein>
    <submittedName>
        <fullName evidence="3">Glutamine amidotransferase</fullName>
        <ecNumber evidence="3">3.5.1.118</ecNumber>
    </submittedName>
</protein>
<evidence type="ECO:0000256" key="1">
    <source>
        <dbReference type="ARBA" id="ARBA00022962"/>
    </source>
</evidence>
<dbReference type="SUPFAM" id="SSF56235">
    <property type="entry name" value="N-terminal nucleophile aminohydrolases (Ntn hydrolases)"/>
    <property type="match status" value="1"/>
</dbReference>
<dbReference type="EC" id="3.5.1.118" evidence="3"/>
<proteinExistence type="predicted"/>
<dbReference type="AlphaFoldDB" id="A0A7Y9IWV1"/>
<dbReference type="Pfam" id="PF13230">
    <property type="entry name" value="GATase_4"/>
    <property type="match status" value="1"/>
</dbReference>
<keyword evidence="3" id="KW-0808">Transferase</keyword>
<dbReference type="PANTHER" id="PTHR42824:SF1">
    <property type="entry name" value="GLUTAMINE AMIDOTRANSFERASE YAFJ-RELATED"/>
    <property type="match status" value="1"/>
</dbReference>
<evidence type="ECO:0000259" key="2">
    <source>
        <dbReference type="PROSITE" id="PS51278"/>
    </source>
</evidence>